<evidence type="ECO:0000313" key="10">
    <source>
        <dbReference type="EMBL" id="CAL59387.1"/>
    </source>
</evidence>
<organism evidence="10 11">
    <name type="scientific">Mycoplasmopsis agalactiae (strain NCTC 10123 / CIP 59.7 / PG2)</name>
    <name type="common">Mycoplasma agalactiae</name>
    <dbReference type="NCBI Taxonomy" id="347257"/>
    <lineage>
        <taxon>Bacteria</taxon>
        <taxon>Bacillati</taxon>
        <taxon>Mycoplasmatota</taxon>
        <taxon>Mycoplasmoidales</taxon>
        <taxon>Metamycoplasmataceae</taxon>
        <taxon>Mycoplasmopsis</taxon>
    </lineage>
</organism>
<dbReference type="GO" id="GO:0046872">
    <property type="term" value="F:metal ion binding"/>
    <property type="evidence" value="ECO:0007669"/>
    <property type="project" value="UniProtKB-KW"/>
</dbReference>
<dbReference type="Gene3D" id="1.10.8.60">
    <property type="match status" value="1"/>
</dbReference>
<dbReference type="InterPro" id="IPR001270">
    <property type="entry name" value="ClpA/B"/>
</dbReference>
<reference evidence="11" key="1">
    <citation type="journal article" date="2007" name="PLoS Genet.">
        <title>Being pathogenic, plastic, and sexual while living with a nearly minimal bacterial genome.</title>
        <authorList>
            <person name="Sirand-Pugnet P."/>
            <person name="Lartigue C."/>
            <person name="Marenda M."/>
            <person name="Jacob D."/>
            <person name="Barre A."/>
            <person name="Barbe V."/>
            <person name="Schenowitz C."/>
            <person name="Mangenot S."/>
            <person name="Couloux A."/>
            <person name="Segurens B."/>
            <person name="de Daruvar A."/>
            <person name="Blanchard A."/>
            <person name="Citti C."/>
        </authorList>
    </citation>
    <scope>NUCLEOTIDE SEQUENCE [LARGE SCALE GENOMIC DNA]</scope>
    <source>
        <strain evidence="11">PG2</strain>
    </source>
</reference>
<dbReference type="InterPro" id="IPR027417">
    <property type="entry name" value="P-loop_NTPase"/>
</dbReference>
<dbReference type="InterPro" id="IPR045085">
    <property type="entry name" value="HLD_clamp_pol_III_gamma_tau"/>
</dbReference>
<dbReference type="GeneID" id="93358414"/>
<dbReference type="SMART" id="SM00382">
    <property type="entry name" value="AAA"/>
    <property type="match status" value="1"/>
</dbReference>
<comment type="catalytic activity">
    <reaction evidence="7 8">
        <text>DNA(n) + a 2'-deoxyribonucleoside 5'-triphosphate = DNA(n+1) + diphosphate</text>
        <dbReference type="Rhea" id="RHEA:22508"/>
        <dbReference type="Rhea" id="RHEA-COMP:17339"/>
        <dbReference type="Rhea" id="RHEA-COMP:17340"/>
        <dbReference type="ChEBI" id="CHEBI:33019"/>
        <dbReference type="ChEBI" id="CHEBI:61560"/>
        <dbReference type="ChEBI" id="CHEBI:173112"/>
        <dbReference type="EC" id="2.7.7.7"/>
    </reaction>
</comment>
<dbReference type="GO" id="GO:0006261">
    <property type="term" value="P:DNA-templated DNA replication"/>
    <property type="evidence" value="ECO:0007669"/>
    <property type="project" value="TreeGrafter"/>
</dbReference>
<dbReference type="GO" id="GO:0003677">
    <property type="term" value="F:DNA binding"/>
    <property type="evidence" value="ECO:0007669"/>
    <property type="project" value="InterPro"/>
</dbReference>
<dbReference type="EMBL" id="CU179680">
    <property type="protein sequence ID" value="CAL59387.1"/>
    <property type="molecule type" value="Genomic_DNA"/>
</dbReference>
<keyword evidence="8" id="KW-0548">Nucleotidyltransferase</keyword>
<dbReference type="InterPro" id="IPR008921">
    <property type="entry name" value="DNA_pol3_clamp-load_cplx_C"/>
</dbReference>
<keyword evidence="3 8" id="KW-0547">Nucleotide-binding</keyword>
<evidence type="ECO:0000256" key="1">
    <source>
        <dbReference type="ARBA" id="ARBA00006360"/>
    </source>
</evidence>
<evidence type="ECO:0000256" key="6">
    <source>
        <dbReference type="ARBA" id="ARBA00022932"/>
    </source>
</evidence>
<feature type="domain" description="AAA+ ATPase" evidence="9">
    <location>
        <begin position="37"/>
        <end position="177"/>
    </location>
</feature>
<comment type="subunit">
    <text evidence="8">DNA polymerase III contains a core (composed of alpha, epsilon and theta chains) that associates with a tau subunit. This core dimerizes to form the POLIII' complex. PolIII' associates with the gamma complex (composed of gamma, delta, delta', psi and chi chains) and with the beta chain to form the complete DNA polymerase III complex.</text>
</comment>
<dbReference type="PRINTS" id="PR00300">
    <property type="entry name" value="CLPPROTEASEA"/>
</dbReference>
<evidence type="ECO:0000256" key="3">
    <source>
        <dbReference type="ARBA" id="ARBA00022741"/>
    </source>
</evidence>
<accession>A5IZC8</accession>
<dbReference type="Proteomes" id="UP000007065">
    <property type="component" value="Chromosome"/>
</dbReference>
<evidence type="ECO:0000256" key="5">
    <source>
        <dbReference type="ARBA" id="ARBA00022840"/>
    </source>
</evidence>
<evidence type="ECO:0000256" key="7">
    <source>
        <dbReference type="ARBA" id="ARBA00049244"/>
    </source>
</evidence>
<dbReference type="Gene3D" id="1.20.272.10">
    <property type="match status" value="1"/>
</dbReference>
<dbReference type="STRING" id="347257.MAG6870"/>
<dbReference type="EC" id="2.7.7.7" evidence="8"/>
<protein>
    <recommendedName>
        <fullName evidence="8">DNA polymerase III subunit gamma/tau</fullName>
        <ecNumber evidence="8">2.7.7.7</ecNumber>
    </recommendedName>
</protein>
<keyword evidence="2" id="KW-0479">Metal-binding</keyword>
<comment type="function">
    <text evidence="8">DNA polymerase III is a complex, multichain enzyme responsible for most of the replicative synthesis in bacteria. This DNA polymerase also exhibits 3' to 5' exonuclease activity.</text>
</comment>
<dbReference type="PANTHER" id="PTHR11669">
    <property type="entry name" value="REPLICATION FACTOR C / DNA POLYMERASE III GAMMA-TAU SUBUNIT"/>
    <property type="match status" value="1"/>
</dbReference>
<dbReference type="Pfam" id="PF22608">
    <property type="entry name" value="DNAX_ATPase_lid"/>
    <property type="match status" value="1"/>
</dbReference>
<dbReference type="FunFam" id="3.40.50.300:FF:000014">
    <property type="entry name" value="DNA polymerase III subunit gamma/tau"/>
    <property type="match status" value="1"/>
</dbReference>
<dbReference type="FunFam" id="1.10.8.60:FF:000013">
    <property type="entry name" value="DNA polymerase III subunit gamma/tau"/>
    <property type="match status" value="1"/>
</dbReference>
<dbReference type="RefSeq" id="WP_011949840.1">
    <property type="nucleotide sequence ID" value="NC_009497.1"/>
</dbReference>
<dbReference type="Pfam" id="PF13177">
    <property type="entry name" value="DNA_pol3_delta2"/>
    <property type="match status" value="1"/>
</dbReference>
<dbReference type="GO" id="GO:0005524">
    <property type="term" value="F:ATP binding"/>
    <property type="evidence" value="ECO:0007669"/>
    <property type="project" value="UniProtKB-KW"/>
</dbReference>
<dbReference type="GO" id="GO:0003887">
    <property type="term" value="F:DNA-directed DNA polymerase activity"/>
    <property type="evidence" value="ECO:0007669"/>
    <property type="project" value="UniProtKB-KW"/>
</dbReference>
<dbReference type="InterPro" id="IPR050238">
    <property type="entry name" value="DNA_Rep/Repair_Clamp_Loader"/>
</dbReference>
<evidence type="ECO:0000256" key="2">
    <source>
        <dbReference type="ARBA" id="ARBA00022723"/>
    </source>
</evidence>
<dbReference type="NCBIfam" id="NF004046">
    <property type="entry name" value="PRK05563.1"/>
    <property type="match status" value="1"/>
</dbReference>
<dbReference type="InterPro" id="IPR012763">
    <property type="entry name" value="DNA_pol_III_sug/sutau_N"/>
</dbReference>
<sequence>MSYKALYRKYRPKCFDDVKGQDYIIQTLKNIIRNRKISHAYLFCGPRGVGKTSVARIFANLINCYHNNDDYSKLCQICEENGSNTIDIIEMDAASNNGVDSIRELRDKIQHLPSVGNYKIYIIDEVHMLSKGAFNALLKTLEEPPAHVIFIFATTDPQKIPLTILSRVQRFNFRRMSNDTLVKQIKSILEQEGIKYDAEALPYIARLAVGSMRDALSIIDQANAYGNGYIKFSDVMYSFGITSNDNLIKIINSLYNGKSEEALMLLQDLKNGGIDPKQLVESLLSIFKDFIIYEKTYKDSLFEILTLDQFNTLEFDLRYAVNSSELLYKLVKEMYYASGNLFQLIELYLVKMAREIEPKEEKKEQVIMQVDKDEKKARIDSINEILSQTQEIVLESNNDSSINDILSSDILTNEQGDSESDFSEESPLINTSEIDLTQFDEDEPKIKLFPKYDKSFDYAKEFTPKFSVEQLKSALILSDQQQLKSASMTLNYLVNLSNNKEYKELIDVLKNTNIKAAGENYIVLTSANISALNYLQAISYKQNFQEFIKENFGSYKHMIFYEKSKFKEVALEVVSILRSDNADEIKKAKAFADVVVEKEHSSNKQLFDLLSSIK</sequence>
<name>A5IZC8_MYCAP</name>
<dbReference type="KEGG" id="maa:MAG6870"/>
<gene>
    <name evidence="8 10" type="primary">dnaX</name>
    <name evidence="10" type="ordered locus">MAG6870</name>
</gene>
<keyword evidence="11" id="KW-1185">Reference proteome</keyword>
<evidence type="ECO:0000259" key="9">
    <source>
        <dbReference type="SMART" id="SM00382"/>
    </source>
</evidence>
<dbReference type="InterPro" id="IPR003593">
    <property type="entry name" value="AAA+_ATPase"/>
</dbReference>
<dbReference type="Gene3D" id="3.40.50.300">
    <property type="entry name" value="P-loop containing nucleotide triphosphate hydrolases"/>
    <property type="match status" value="1"/>
</dbReference>
<dbReference type="SUPFAM" id="SSF52540">
    <property type="entry name" value="P-loop containing nucleoside triphosphate hydrolases"/>
    <property type="match status" value="1"/>
</dbReference>
<dbReference type="AlphaFoldDB" id="A5IZC8"/>
<dbReference type="CDD" id="cd18137">
    <property type="entry name" value="HLD_clamp_pol_III_gamma_tau"/>
    <property type="match status" value="1"/>
</dbReference>
<evidence type="ECO:0000313" key="11">
    <source>
        <dbReference type="Proteomes" id="UP000007065"/>
    </source>
</evidence>
<keyword evidence="8" id="KW-0808">Transferase</keyword>
<keyword evidence="6 8" id="KW-0239">DNA-directed DNA polymerase</keyword>
<dbReference type="SUPFAM" id="SSF48019">
    <property type="entry name" value="post-AAA+ oligomerization domain-like"/>
    <property type="match status" value="1"/>
</dbReference>
<keyword evidence="5 8" id="KW-0067">ATP-binding</keyword>
<dbReference type="CDD" id="cd00009">
    <property type="entry name" value="AAA"/>
    <property type="match status" value="1"/>
</dbReference>
<dbReference type="NCBIfam" id="TIGR02397">
    <property type="entry name" value="dnaX_nterm"/>
    <property type="match status" value="1"/>
</dbReference>
<keyword evidence="8" id="KW-0235">DNA replication</keyword>
<proteinExistence type="inferred from homology"/>
<dbReference type="GO" id="GO:0009360">
    <property type="term" value="C:DNA polymerase III complex"/>
    <property type="evidence" value="ECO:0007669"/>
    <property type="project" value="InterPro"/>
</dbReference>
<dbReference type="HOGENOM" id="CLU_006229_0_3_14"/>
<comment type="similarity">
    <text evidence="1 8">Belongs to the DnaX/STICHEL family.</text>
</comment>
<keyword evidence="4" id="KW-0862">Zinc</keyword>
<dbReference type="PANTHER" id="PTHR11669:SF0">
    <property type="entry name" value="PROTEIN STICHEL-LIKE 2"/>
    <property type="match status" value="1"/>
</dbReference>
<evidence type="ECO:0000256" key="4">
    <source>
        <dbReference type="ARBA" id="ARBA00022833"/>
    </source>
</evidence>
<evidence type="ECO:0000256" key="8">
    <source>
        <dbReference type="RuleBase" id="RU364063"/>
    </source>
</evidence>